<dbReference type="AlphaFoldDB" id="A0A8C5U3Z8"/>
<dbReference type="Ensembl" id="ENSMCST00000016751.1">
    <property type="protein sequence ID" value="ENSMCSP00000016336.1"/>
    <property type="gene ID" value="ENSMCSG00000011503.1"/>
</dbReference>
<keyword evidence="1" id="KW-1133">Transmembrane helix</keyword>
<evidence type="ECO:0000313" key="2">
    <source>
        <dbReference type="Ensembl" id="ENSMCSP00000016336.1"/>
    </source>
</evidence>
<accession>A0A8C5U3Z8</accession>
<reference evidence="2" key="2">
    <citation type="submission" date="2025-09" db="UniProtKB">
        <authorList>
            <consortium name="Ensembl"/>
        </authorList>
    </citation>
    <scope>IDENTIFICATION</scope>
</reference>
<protein>
    <submittedName>
        <fullName evidence="2">Uncharacterized protein</fullName>
    </submittedName>
</protein>
<evidence type="ECO:0000313" key="3">
    <source>
        <dbReference type="Proteomes" id="UP000694560"/>
    </source>
</evidence>
<feature type="transmembrane region" description="Helical" evidence="1">
    <location>
        <begin position="77"/>
        <end position="99"/>
    </location>
</feature>
<sequence>CKTGIRRECVNAGAQEVNRFSGCLQHTPKMSQGPTLFSCGIFGWAPIAGMEGSPPTTPVPLSSPQQQLCPVAIAERIFYLFPSLLMHLLIFRVINLWGLRLCLSGGSQLFA</sequence>
<proteinExistence type="predicted"/>
<keyword evidence="1" id="KW-0472">Membrane</keyword>
<reference evidence="2" key="1">
    <citation type="submission" date="2025-08" db="UniProtKB">
        <authorList>
            <consortium name="Ensembl"/>
        </authorList>
    </citation>
    <scope>IDENTIFICATION</scope>
</reference>
<organism evidence="2 3">
    <name type="scientific">Malurus cyaneus samueli</name>
    <dbReference type="NCBI Taxonomy" id="2593467"/>
    <lineage>
        <taxon>Eukaryota</taxon>
        <taxon>Metazoa</taxon>
        <taxon>Chordata</taxon>
        <taxon>Craniata</taxon>
        <taxon>Vertebrata</taxon>
        <taxon>Euteleostomi</taxon>
        <taxon>Archelosauria</taxon>
        <taxon>Archosauria</taxon>
        <taxon>Dinosauria</taxon>
        <taxon>Saurischia</taxon>
        <taxon>Theropoda</taxon>
        <taxon>Coelurosauria</taxon>
        <taxon>Aves</taxon>
        <taxon>Neognathae</taxon>
        <taxon>Neoaves</taxon>
        <taxon>Telluraves</taxon>
        <taxon>Australaves</taxon>
        <taxon>Passeriformes</taxon>
        <taxon>Meliphagoidea</taxon>
        <taxon>Maluridae</taxon>
        <taxon>Malurus</taxon>
    </lineage>
</organism>
<keyword evidence="3" id="KW-1185">Reference proteome</keyword>
<keyword evidence="1" id="KW-0812">Transmembrane</keyword>
<dbReference type="Proteomes" id="UP000694560">
    <property type="component" value="Unplaced"/>
</dbReference>
<dbReference type="OrthoDB" id="9934966at2759"/>
<name>A0A8C5U3Z8_9PASS</name>
<evidence type="ECO:0000256" key="1">
    <source>
        <dbReference type="SAM" id="Phobius"/>
    </source>
</evidence>